<dbReference type="EMBL" id="FR695868">
    <property type="protein sequence ID" value="CBX28176.1"/>
    <property type="molecule type" value="Genomic_DNA"/>
</dbReference>
<gene>
    <name evidence="7" type="ORF">N47_G35000</name>
</gene>
<dbReference type="PANTHER" id="PTHR33217">
    <property type="entry name" value="TRANSPOSASE FOR INSERTION SEQUENCE ELEMENT IS1081"/>
    <property type="match status" value="1"/>
</dbReference>
<evidence type="ECO:0000256" key="6">
    <source>
        <dbReference type="RuleBase" id="RU365089"/>
    </source>
</evidence>
<evidence type="ECO:0000256" key="2">
    <source>
        <dbReference type="ARBA" id="ARBA00010961"/>
    </source>
</evidence>
<evidence type="ECO:0000256" key="5">
    <source>
        <dbReference type="ARBA" id="ARBA00023172"/>
    </source>
</evidence>
<keyword evidence="5 6" id="KW-0233">DNA recombination</keyword>
<evidence type="ECO:0000256" key="3">
    <source>
        <dbReference type="ARBA" id="ARBA00022578"/>
    </source>
</evidence>
<comment type="function">
    <text evidence="1 6">Required for the transposition of the insertion element.</text>
</comment>
<evidence type="ECO:0000256" key="4">
    <source>
        <dbReference type="ARBA" id="ARBA00023125"/>
    </source>
</evidence>
<dbReference type="GO" id="GO:0004803">
    <property type="term" value="F:transposase activity"/>
    <property type="evidence" value="ECO:0007669"/>
    <property type="project" value="UniProtKB-UniRule"/>
</dbReference>
<protein>
    <recommendedName>
        <fullName evidence="6">Mutator family transposase</fullName>
    </recommendedName>
</protein>
<organism evidence="7">
    <name type="scientific">uncultured Desulfobacterium sp</name>
    <dbReference type="NCBI Taxonomy" id="201089"/>
    <lineage>
        <taxon>Bacteria</taxon>
        <taxon>Pseudomonadati</taxon>
        <taxon>Thermodesulfobacteriota</taxon>
        <taxon>Desulfobacteria</taxon>
        <taxon>Desulfobacterales</taxon>
        <taxon>Desulfobacteriaceae</taxon>
        <taxon>Desulfobacterium</taxon>
        <taxon>environmental samples</taxon>
    </lineage>
</organism>
<keyword evidence="6" id="KW-0814">Transposable element</keyword>
<dbReference type="InterPro" id="IPR001207">
    <property type="entry name" value="Transposase_mutator"/>
</dbReference>
<accession>E1YC82</accession>
<proteinExistence type="inferred from homology"/>
<keyword evidence="4 6" id="KW-0238">DNA-binding</keyword>
<dbReference type="PANTHER" id="PTHR33217:SF7">
    <property type="entry name" value="TRANSPOSASE FOR INSERTION SEQUENCE ELEMENT IS1081"/>
    <property type="match status" value="1"/>
</dbReference>
<evidence type="ECO:0000313" key="7">
    <source>
        <dbReference type="EMBL" id="CBX28176.1"/>
    </source>
</evidence>
<dbReference type="GO" id="GO:0006313">
    <property type="term" value="P:DNA transposition"/>
    <property type="evidence" value="ECO:0007669"/>
    <property type="project" value="UniProtKB-UniRule"/>
</dbReference>
<keyword evidence="3 6" id="KW-0815">Transposition</keyword>
<reference evidence="7" key="1">
    <citation type="journal article" date="2011" name="Environ. Microbiol.">
        <title>Genomic insights into the metabolic potential of the polycyclic aromatic hydrocarbon degrading sulfate-reducing Deltaproteobacterium N47.</title>
        <authorList>
            <person name="Bergmann F."/>
            <person name="Selesi D."/>
            <person name="Weinmaier T."/>
            <person name="Tischler P."/>
            <person name="Rattei T."/>
            <person name="Meckenstock R.U."/>
        </authorList>
    </citation>
    <scope>NUCLEOTIDE SEQUENCE</scope>
</reference>
<name>E1YC82_9BACT</name>
<dbReference type="Pfam" id="PF00872">
    <property type="entry name" value="Transposase_mut"/>
    <property type="match status" value="1"/>
</dbReference>
<sequence length="85" mass="9753">MKKQVESGCWAFQAGDKESAPAWREFFRDLKKRGLDGRDMVLGAMDGLPGLKKVFKEEFPKAKVQRCQVHVSRNVLAKVPRKRHV</sequence>
<comment type="similarity">
    <text evidence="2 6">Belongs to the transposase mutator family.</text>
</comment>
<dbReference type="GO" id="GO:0003677">
    <property type="term" value="F:DNA binding"/>
    <property type="evidence" value="ECO:0007669"/>
    <property type="project" value="UniProtKB-UniRule"/>
</dbReference>
<evidence type="ECO:0000256" key="1">
    <source>
        <dbReference type="ARBA" id="ARBA00002190"/>
    </source>
</evidence>
<dbReference type="AlphaFoldDB" id="E1YC82"/>